<evidence type="ECO:0000313" key="4">
    <source>
        <dbReference type="Proteomes" id="UP000284531"/>
    </source>
</evidence>
<dbReference type="SUPFAM" id="SSF49452">
    <property type="entry name" value="Starch-binding domain-like"/>
    <property type="match status" value="1"/>
</dbReference>
<keyword evidence="1" id="KW-0732">Signal</keyword>
<dbReference type="Pfam" id="PF14321">
    <property type="entry name" value="DUF4382"/>
    <property type="match status" value="1"/>
</dbReference>
<evidence type="ECO:0000259" key="2">
    <source>
        <dbReference type="Pfam" id="PF14321"/>
    </source>
</evidence>
<comment type="caution">
    <text evidence="3">The sequence shown here is derived from an EMBL/GenBank/DDBJ whole genome shotgun (WGS) entry which is preliminary data.</text>
</comment>
<dbReference type="GO" id="GO:0030246">
    <property type="term" value="F:carbohydrate binding"/>
    <property type="evidence" value="ECO:0007669"/>
    <property type="project" value="InterPro"/>
</dbReference>
<proteinExistence type="predicted"/>
<feature type="signal peptide" evidence="1">
    <location>
        <begin position="1"/>
        <end position="22"/>
    </location>
</feature>
<keyword evidence="4" id="KW-1185">Reference proteome</keyword>
<sequence>MKIAKALSVLSLLLVTFLFVQCSDDDSKSTTPVKIRLTDAPGQYDKVNIDIQGIQIHSSENKSEENGWQVMNMINSGVYDLLEFNNGVDTLLVDQDMPSGTVSQMRLILGDNNSVVIDGVEYDLDTPSAQTSGLKFQIHDDFLAGIEYKLWIDFDAARSVVKTGNGSYKLKPVIRTFNEATTGAISGTVSPTEALPTIHAVIGLDTISTIAEENGEFLIKGLEAGIYKLAIEPIEGYNEIEVENIAVTIGNITDAGNIEIDAVVQNN</sequence>
<feature type="domain" description="DUF4382" evidence="2">
    <location>
        <begin position="30"/>
        <end position="172"/>
    </location>
</feature>
<evidence type="ECO:0000313" key="3">
    <source>
        <dbReference type="EMBL" id="RKE04764.1"/>
    </source>
</evidence>
<name>A0A419XAH4_9BACT</name>
<dbReference type="EMBL" id="RAPQ01000008">
    <property type="protein sequence ID" value="RKE04764.1"/>
    <property type="molecule type" value="Genomic_DNA"/>
</dbReference>
<feature type="chain" id="PRO_5019174106" evidence="1">
    <location>
        <begin position="23"/>
        <end position="267"/>
    </location>
</feature>
<dbReference type="Proteomes" id="UP000284531">
    <property type="component" value="Unassembled WGS sequence"/>
</dbReference>
<protein>
    <submittedName>
        <fullName evidence="3">Uncharacterized protein DUF4382</fullName>
    </submittedName>
</protein>
<dbReference type="OrthoDB" id="2111471at2"/>
<dbReference type="AlphaFoldDB" id="A0A419XAH4"/>
<dbReference type="RefSeq" id="WP_120239509.1">
    <property type="nucleotide sequence ID" value="NZ_RAPQ01000008.1"/>
</dbReference>
<accession>A0A419XAH4</accession>
<reference evidence="3 4" key="1">
    <citation type="submission" date="2018-09" db="EMBL/GenBank/DDBJ databases">
        <title>Genomic Encyclopedia of Archaeal and Bacterial Type Strains, Phase II (KMG-II): from individual species to whole genera.</title>
        <authorList>
            <person name="Goeker M."/>
        </authorList>
    </citation>
    <scope>NUCLEOTIDE SEQUENCE [LARGE SCALE GENOMIC DNA]</scope>
    <source>
        <strain evidence="3 4">DSM 21950</strain>
    </source>
</reference>
<dbReference type="InterPro" id="IPR013784">
    <property type="entry name" value="Carb-bd-like_fold"/>
</dbReference>
<dbReference type="InterPro" id="IPR025491">
    <property type="entry name" value="DUF4382"/>
</dbReference>
<evidence type="ECO:0000256" key="1">
    <source>
        <dbReference type="SAM" id="SignalP"/>
    </source>
</evidence>
<organism evidence="3 4">
    <name type="scientific">Marinifilum flexuosum</name>
    <dbReference type="NCBI Taxonomy" id="1117708"/>
    <lineage>
        <taxon>Bacteria</taxon>
        <taxon>Pseudomonadati</taxon>
        <taxon>Bacteroidota</taxon>
        <taxon>Bacteroidia</taxon>
        <taxon>Marinilabiliales</taxon>
        <taxon>Marinifilaceae</taxon>
    </lineage>
</organism>
<gene>
    <name evidence="3" type="ORF">BXY64_1792</name>
</gene>